<accession>A0A5H7Y2U4</accession>
<organism evidence="2">
    <name type="scientific">Salmonella enterica I</name>
    <dbReference type="NCBI Taxonomy" id="59201"/>
    <lineage>
        <taxon>Bacteria</taxon>
        <taxon>Pseudomonadati</taxon>
        <taxon>Pseudomonadota</taxon>
        <taxon>Gammaproteobacteria</taxon>
        <taxon>Enterobacterales</taxon>
        <taxon>Enterobacteriaceae</taxon>
        <taxon>Salmonella</taxon>
    </lineage>
</organism>
<dbReference type="AlphaFoldDB" id="A0A1E8CEH1"/>
<evidence type="ECO:0000313" key="5">
    <source>
        <dbReference type="Proteomes" id="UP000298060"/>
    </source>
</evidence>
<sequence length="69" mass="7860">MKSPGQYTEGVVLSPRVEVLFRVMPPALYLALAITEKHEKAERMRIMREIGCSEVEAAKIMTKTSFAYR</sequence>
<evidence type="ECO:0000313" key="4">
    <source>
        <dbReference type="EMBL" id="TGB49654.1"/>
    </source>
</evidence>
<name>A0A1E8CEH1_SALET</name>
<protein>
    <submittedName>
        <fullName evidence="2">Uncharacterized protein</fullName>
    </submittedName>
</protein>
<accession>A0A1E8CEH1</accession>
<dbReference type="Proteomes" id="UP000839521">
    <property type="component" value="Unassembled WGS sequence"/>
</dbReference>
<reference evidence="2" key="2">
    <citation type="submission" date="2019-08" db="EMBL/GenBank/DDBJ databases">
        <authorList>
            <person name="Ashton P.M."/>
            <person name="Dallman T."/>
            <person name="Nair S."/>
            <person name="De Pinna E."/>
            <person name="Peters T."/>
            <person name="Grant K."/>
        </authorList>
    </citation>
    <scope>NUCLEOTIDE SEQUENCE</scope>
    <source>
        <strain evidence="3">327161</strain>
        <strain evidence="1">424645</strain>
        <strain evidence="2">795087</strain>
    </source>
</reference>
<gene>
    <name evidence="4" type="ORF">C9E94_14435</name>
    <name evidence="1" type="ORF">DOW74_08170</name>
    <name evidence="3" type="ORF">DUQ85_03260</name>
    <name evidence="2" type="ORF">FZ516_09760</name>
</gene>
<comment type="caution">
    <text evidence="2">The sequence shown here is derived from an EMBL/GenBank/DDBJ whole genome shotgun (WGS) entry which is preliminary data.</text>
</comment>
<evidence type="ECO:0000313" key="3">
    <source>
        <dbReference type="EMBL" id="MKT35612.1"/>
    </source>
</evidence>
<dbReference type="EMBL" id="PYJR01000098">
    <property type="protein sequence ID" value="TGB49654.1"/>
    <property type="molecule type" value="Genomic_DNA"/>
</dbReference>
<reference evidence="4 5" key="1">
    <citation type="submission" date="2018-03" db="EMBL/GenBank/DDBJ databases">
        <title>Non-Typhoidal Salmonella genome sequencing and assembly.</title>
        <authorList>
            <person name="Matchawe C."/>
        </authorList>
    </citation>
    <scope>NUCLEOTIDE SEQUENCE [LARGE SCALE GENOMIC DNA]</scope>
    <source>
        <strain evidence="4 5">108ev</strain>
    </source>
</reference>
<dbReference type="Proteomes" id="UP000298060">
    <property type="component" value="Unassembled WGS sequence"/>
</dbReference>
<dbReference type="EMBL" id="AAIVEO010000006">
    <property type="protein sequence ID" value="ECI4486462.1"/>
    <property type="molecule type" value="Genomic_DNA"/>
</dbReference>
<dbReference type="EMBL" id="RUKS01000002">
    <property type="protein sequence ID" value="MKT35612.1"/>
    <property type="molecule type" value="Genomic_DNA"/>
</dbReference>
<proteinExistence type="predicted"/>
<evidence type="ECO:0000313" key="2">
    <source>
        <dbReference type="EMBL" id="ECQ7106358.1"/>
    </source>
</evidence>
<dbReference type="EMBL" id="AAKCML010000007">
    <property type="protein sequence ID" value="ECQ7106358.1"/>
    <property type="molecule type" value="Genomic_DNA"/>
</dbReference>
<evidence type="ECO:0000313" key="1">
    <source>
        <dbReference type="EMBL" id="ECI4486462.1"/>
    </source>
</evidence>